<name>A0AAV4T3J7_9ARAC</name>
<gene>
    <name evidence="1" type="primary">R1A1-elementORF2_748</name>
    <name evidence="1" type="ORF">CDAR_45241</name>
</gene>
<dbReference type="Proteomes" id="UP001054837">
    <property type="component" value="Unassembled WGS sequence"/>
</dbReference>
<dbReference type="AlphaFoldDB" id="A0AAV4T3J7"/>
<protein>
    <submittedName>
        <fullName evidence="1">Reverse transcriptase domain-containing protein</fullName>
    </submittedName>
</protein>
<keyword evidence="2" id="KW-1185">Reference proteome</keyword>
<evidence type="ECO:0000313" key="2">
    <source>
        <dbReference type="Proteomes" id="UP001054837"/>
    </source>
</evidence>
<dbReference type="GO" id="GO:0003964">
    <property type="term" value="F:RNA-directed DNA polymerase activity"/>
    <property type="evidence" value="ECO:0007669"/>
    <property type="project" value="UniProtKB-KW"/>
</dbReference>
<organism evidence="1 2">
    <name type="scientific">Caerostris darwini</name>
    <dbReference type="NCBI Taxonomy" id="1538125"/>
    <lineage>
        <taxon>Eukaryota</taxon>
        <taxon>Metazoa</taxon>
        <taxon>Ecdysozoa</taxon>
        <taxon>Arthropoda</taxon>
        <taxon>Chelicerata</taxon>
        <taxon>Arachnida</taxon>
        <taxon>Araneae</taxon>
        <taxon>Araneomorphae</taxon>
        <taxon>Entelegynae</taxon>
        <taxon>Araneoidea</taxon>
        <taxon>Araneidae</taxon>
        <taxon>Caerostris</taxon>
    </lineage>
</organism>
<dbReference type="EMBL" id="BPLQ01008844">
    <property type="protein sequence ID" value="GIY39821.1"/>
    <property type="molecule type" value="Genomic_DNA"/>
</dbReference>
<feature type="non-terminal residue" evidence="1">
    <location>
        <position position="1"/>
    </location>
</feature>
<dbReference type="PANTHER" id="PTHR19446">
    <property type="entry name" value="REVERSE TRANSCRIPTASES"/>
    <property type="match status" value="1"/>
</dbReference>
<keyword evidence="1" id="KW-0548">Nucleotidyltransferase</keyword>
<comment type="caution">
    <text evidence="1">The sequence shown here is derived from an EMBL/GenBank/DDBJ whole genome shotgun (WGS) entry which is preliminary data.</text>
</comment>
<accession>A0AAV4T3J7</accession>
<proteinExistence type="predicted"/>
<reference evidence="1 2" key="1">
    <citation type="submission" date="2021-06" db="EMBL/GenBank/DDBJ databases">
        <title>Caerostris darwini draft genome.</title>
        <authorList>
            <person name="Kono N."/>
            <person name="Arakawa K."/>
        </authorList>
    </citation>
    <scope>NUCLEOTIDE SEQUENCE [LARGE SCALE GENOMIC DNA]</scope>
</reference>
<keyword evidence="1" id="KW-0695">RNA-directed DNA polymerase</keyword>
<evidence type="ECO:0000313" key="1">
    <source>
        <dbReference type="EMBL" id="GIY39821.1"/>
    </source>
</evidence>
<sequence length="242" mass="27761">KKDQSPKTPISKGKPNLRQIKKVNYKLSQASYKKLLLITKRNKFKEFITTITNNSLFGNNFNIISNKKKRNSIRKPIVNPQGTPSTTIEESNATIIDYHFPWSNRNSINPSAISQDDFNHFTPQEVEAVIQNIKPNKAVGVDGLPGEIIREIFLANKNWFIELLNLLVGRGIFPELWKIARVVLIEKEGKILDHPSHFRPICILPCWGKILDKFQTDSPITLKRKEYSATYNMTSARTDQPF</sequence>
<keyword evidence="1" id="KW-0808">Transferase</keyword>